<comment type="caution">
    <text evidence="3">The sequence shown here is derived from an EMBL/GenBank/DDBJ whole genome shotgun (WGS) entry which is preliminary data.</text>
</comment>
<keyword evidence="1" id="KW-0521">NADP</keyword>
<reference evidence="4" key="1">
    <citation type="journal article" date="2015" name="Genome Announc.">
        <title>Draft whole-genome sequence of the biocontrol agent Trichoderma harzianum T6776.</title>
        <authorList>
            <person name="Baroncelli R."/>
            <person name="Piaggeschi G."/>
            <person name="Fiorini L."/>
            <person name="Bertolini E."/>
            <person name="Zapparata A."/>
            <person name="Pe M.E."/>
            <person name="Sarrocco S."/>
            <person name="Vannacci G."/>
        </authorList>
    </citation>
    <scope>NUCLEOTIDE SEQUENCE [LARGE SCALE GENOMIC DNA]</scope>
    <source>
        <strain evidence="4">T6776</strain>
    </source>
</reference>
<keyword evidence="1" id="KW-0444">Lipid biosynthesis</keyword>
<dbReference type="InterPro" id="IPR036291">
    <property type="entry name" value="NAD(P)-bd_dom_sf"/>
</dbReference>
<dbReference type="SUPFAM" id="SSF48208">
    <property type="entry name" value="Six-hairpin glycosidases"/>
    <property type="match status" value="1"/>
</dbReference>
<evidence type="ECO:0000313" key="4">
    <source>
        <dbReference type="Proteomes" id="UP000034112"/>
    </source>
</evidence>
<dbReference type="Pfam" id="PF01553">
    <property type="entry name" value="Acyltransferase"/>
    <property type="match status" value="1"/>
</dbReference>
<dbReference type="OrthoDB" id="429813at2759"/>
<dbReference type="SUPFAM" id="SSF51735">
    <property type="entry name" value="NAD(P)-binding Rossmann-fold domains"/>
    <property type="match status" value="1"/>
</dbReference>
<dbReference type="GO" id="GO:0005975">
    <property type="term" value="P:carbohydrate metabolic process"/>
    <property type="evidence" value="ECO:0007669"/>
    <property type="project" value="InterPro"/>
</dbReference>
<keyword evidence="1" id="KW-0443">Lipid metabolism</keyword>
<dbReference type="InterPro" id="IPR013120">
    <property type="entry name" value="FAR_NAD-bd"/>
</dbReference>
<dbReference type="GO" id="GO:0080019">
    <property type="term" value="F:alcohol-forming very long-chain fatty acyl-CoA reductase activity"/>
    <property type="evidence" value="ECO:0007669"/>
    <property type="project" value="InterPro"/>
</dbReference>
<sequence>MSEVQANGRTIFLTGVTGFLGKVVLEELIRRRYELKIESVIVLVRPSKPSTHEAITKGSHFSSRFHEEVVTSKCFAQLAPGWTQYVHPVYGDLGKANCGLDTATYEKISRETTHIIHCAACVQFDLSLSSSLDINLQGTLNILQLARTCSSLERFVYTSTAYVTPHGRHDQIREELAPLGPWQDAQELLDALHSGSVTERQLLQQTGHPNTYTLSKCITEYFVLHNRGKIPITIVRPSIITAALERPSPGWSDSASAVVGVVLGVQDGGASALGGNPTAFIDLVPVDFVADFIIDEVFATQAPSATVPIVHCVSGLRTITPKIFSSVGAVYFQQSEIQWLNYRSSPTSHLYRYVWQTMPLKLARTFCWAGGDHRAVRQLTRATQNIDKLDHTFGYFLSNSFNFAASRPTLAQRAPYFKPAAYLQMMFRGAQQFMMRRTRERNMVSTEKLIAGGDVNNGGENALKLFLTSRASVVFRATAIVVGAALNRMFQKVTFDQQSFFDALEGYNSGLSDEKIIIMPTHRSYMDFVICPYLFYQFPVLGVKIPCIAAQDQFSRIPIIGWLLRRLGAFYVRRGVGRADPELNDQIRQLVEQDEHILFFPEGQRSRSREFLSPRRGLLRSLQSTGKSFKILPVSISYERVPEESAFIRETQEQERPRMSLFALIRWTYSMILGRVRLGRVHVKCGKMLELNPETDVHAISHQVLNELQENTVLTTYHLESFVNYHRRDCRCSSPCAISGAKRRLDAVNWLRRQLEERGATVLDGALSVDENHLVSPALEASLMNQWIHFFDRDAVAMPPSSAFSTVDYKAFEVLKFTYAIVSEVGKFMDNQKFPDVRSLLVTAENPARNDTLSLDHSRCAALHNHLVQYAWTAEGRPPTDLNNSIGTFFTTYGAAAEALRERLDPSLAAFFDAALLPPDGSDGLDPAPLSVFVSGFCEPDSFFANETADLFDEPVDSLVCLYYPNVGQGGGSGGGLFYHQGYYRAAVFMNMWDHDYALPVAAHQELWHPLETVLSN</sequence>
<dbReference type="SMART" id="SM00563">
    <property type="entry name" value="PlsC"/>
    <property type="match status" value="1"/>
</dbReference>
<dbReference type="InterPro" id="IPR008928">
    <property type="entry name" value="6-hairpin_glycosidase_sf"/>
</dbReference>
<dbReference type="GO" id="GO:0102965">
    <property type="term" value="F:alcohol-forming long-chain fatty acyl-CoA reductase activity"/>
    <property type="evidence" value="ECO:0007669"/>
    <property type="project" value="UniProtKB-EC"/>
</dbReference>
<proteinExistence type="inferred from homology"/>
<dbReference type="GO" id="GO:0016746">
    <property type="term" value="F:acyltransferase activity"/>
    <property type="evidence" value="ECO:0007669"/>
    <property type="project" value="InterPro"/>
</dbReference>
<feature type="domain" description="Phospholipid/glycerol acyltransferase" evidence="2">
    <location>
        <begin position="516"/>
        <end position="639"/>
    </location>
</feature>
<evidence type="ECO:0000259" key="2">
    <source>
        <dbReference type="SMART" id="SM00563"/>
    </source>
</evidence>
<gene>
    <name evidence="3" type="ORF">THAR02_07647</name>
</gene>
<dbReference type="InterPro" id="IPR002123">
    <property type="entry name" value="Plipid/glycerol_acylTrfase"/>
</dbReference>
<protein>
    <recommendedName>
        <fullName evidence="1">Fatty acyl-CoA reductase</fullName>
        <ecNumber evidence="1">1.2.1.84</ecNumber>
    </recommendedName>
</protein>
<evidence type="ECO:0000256" key="1">
    <source>
        <dbReference type="RuleBase" id="RU363097"/>
    </source>
</evidence>
<organism evidence="3 4">
    <name type="scientific">Trichoderma harzianum</name>
    <name type="common">Hypocrea lixii</name>
    <dbReference type="NCBI Taxonomy" id="5544"/>
    <lineage>
        <taxon>Eukaryota</taxon>
        <taxon>Fungi</taxon>
        <taxon>Dikarya</taxon>
        <taxon>Ascomycota</taxon>
        <taxon>Pezizomycotina</taxon>
        <taxon>Sordariomycetes</taxon>
        <taxon>Hypocreomycetidae</taxon>
        <taxon>Hypocreales</taxon>
        <taxon>Hypocreaceae</taxon>
        <taxon>Trichoderma</taxon>
    </lineage>
</organism>
<keyword evidence="1" id="KW-0560">Oxidoreductase</keyword>
<evidence type="ECO:0000313" key="3">
    <source>
        <dbReference type="EMBL" id="KKP00234.1"/>
    </source>
</evidence>
<dbReference type="SUPFAM" id="SSF69593">
    <property type="entry name" value="Glycerol-3-phosphate (1)-acyltransferase"/>
    <property type="match status" value="1"/>
</dbReference>
<name>A0A0G0A4Y8_TRIHA</name>
<dbReference type="PANTHER" id="PTHR11011">
    <property type="entry name" value="MALE STERILITY PROTEIN 2-RELATED"/>
    <property type="match status" value="1"/>
</dbReference>
<dbReference type="Pfam" id="PF07993">
    <property type="entry name" value="NAD_binding_4"/>
    <property type="match status" value="1"/>
</dbReference>
<comment type="function">
    <text evidence="1">Catalyzes the reduction of fatty acyl-CoA to fatty alcohols.</text>
</comment>
<dbReference type="GO" id="GO:0006629">
    <property type="term" value="P:lipid metabolic process"/>
    <property type="evidence" value="ECO:0007669"/>
    <property type="project" value="UniProtKB-KW"/>
</dbReference>
<comment type="catalytic activity">
    <reaction evidence="1">
        <text>a long-chain fatty acyl-CoA + 2 NADPH + 2 H(+) = a long-chain primary fatty alcohol + 2 NADP(+) + CoA</text>
        <dbReference type="Rhea" id="RHEA:52716"/>
        <dbReference type="ChEBI" id="CHEBI:15378"/>
        <dbReference type="ChEBI" id="CHEBI:57287"/>
        <dbReference type="ChEBI" id="CHEBI:57783"/>
        <dbReference type="ChEBI" id="CHEBI:58349"/>
        <dbReference type="ChEBI" id="CHEBI:77396"/>
        <dbReference type="ChEBI" id="CHEBI:83139"/>
        <dbReference type="EC" id="1.2.1.84"/>
    </reaction>
</comment>
<accession>A0A0G0A4Y8</accession>
<dbReference type="Gene3D" id="3.40.50.720">
    <property type="entry name" value="NAD(P)-binding Rossmann-like Domain"/>
    <property type="match status" value="1"/>
</dbReference>
<dbReference type="EMBL" id="JOKZ01000266">
    <property type="protein sequence ID" value="KKP00234.1"/>
    <property type="molecule type" value="Genomic_DNA"/>
</dbReference>
<dbReference type="Proteomes" id="UP000034112">
    <property type="component" value="Unassembled WGS sequence"/>
</dbReference>
<dbReference type="EC" id="1.2.1.84" evidence="1"/>
<dbReference type="AlphaFoldDB" id="A0A0G0A4Y8"/>
<comment type="similarity">
    <text evidence="1">Belongs to the fatty acyl-CoA reductase family.</text>
</comment>
<dbReference type="CDD" id="cd05236">
    <property type="entry name" value="FAR-N_SDR_e"/>
    <property type="match status" value="1"/>
</dbReference>
<dbReference type="InterPro" id="IPR026055">
    <property type="entry name" value="FAR"/>
</dbReference>